<evidence type="ECO:0000313" key="1">
    <source>
        <dbReference type="EMBL" id="KAF9472047.1"/>
    </source>
</evidence>
<organism evidence="1 2">
    <name type="scientific">Pholiota conissans</name>
    <dbReference type="NCBI Taxonomy" id="109636"/>
    <lineage>
        <taxon>Eukaryota</taxon>
        <taxon>Fungi</taxon>
        <taxon>Dikarya</taxon>
        <taxon>Basidiomycota</taxon>
        <taxon>Agaricomycotina</taxon>
        <taxon>Agaricomycetes</taxon>
        <taxon>Agaricomycetidae</taxon>
        <taxon>Agaricales</taxon>
        <taxon>Agaricineae</taxon>
        <taxon>Strophariaceae</taxon>
        <taxon>Pholiota</taxon>
    </lineage>
</organism>
<comment type="caution">
    <text evidence="1">The sequence shown here is derived from an EMBL/GenBank/DDBJ whole genome shotgun (WGS) entry which is preliminary data.</text>
</comment>
<protein>
    <submittedName>
        <fullName evidence="1">Uncharacterized protein</fullName>
    </submittedName>
</protein>
<dbReference type="OrthoDB" id="3364808at2759"/>
<sequence>MDPSSYAVSDYERKTYYNGVAGSGEGPPLVYRTGADKYPWIEPKGEHAHQPSKAACGVFGTPLNAVWNTVAFQICDLINERKIQYSSIDVARFTTFEEDGKETVGPVVIWIGVHPGSTSAYTAHEASQEILELLEKNGVEGVEVEWRESVLQQL</sequence>
<dbReference type="AlphaFoldDB" id="A0A9P5YMT1"/>
<reference evidence="1" key="1">
    <citation type="submission" date="2020-11" db="EMBL/GenBank/DDBJ databases">
        <authorList>
            <consortium name="DOE Joint Genome Institute"/>
            <person name="Ahrendt S."/>
            <person name="Riley R."/>
            <person name="Andreopoulos W."/>
            <person name="Labutti K."/>
            <person name="Pangilinan J."/>
            <person name="Ruiz-Duenas F.J."/>
            <person name="Barrasa J.M."/>
            <person name="Sanchez-Garcia M."/>
            <person name="Camarero S."/>
            <person name="Miyauchi S."/>
            <person name="Serrano A."/>
            <person name="Linde D."/>
            <person name="Babiker R."/>
            <person name="Drula E."/>
            <person name="Ayuso-Fernandez I."/>
            <person name="Pacheco R."/>
            <person name="Padilla G."/>
            <person name="Ferreira P."/>
            <person name="Barriuso J."/>
            <person name="Kellner H."/>
            <person name="Castanera R."/>
            <person name="Alfaro M."/>
            <person name="Ramirez L."/>
            <person name="Pisabarro A.G."/>
            <person name="Kuo A."/>
            <person name="Tritt A."/>
            <person name="Lipzen A."/>
            <person name="He G."/>
            <person name="Yan M."/>
            <person name="Ng V."/>
            <person name="Cullen D."/>
            <person name="Martin F."/>
            <person name="Rosso M.-N."/>
            <person name="Henrissat B."/>
            <person name="Hibbett D."/>
            <person name="Martinez A.T."/>
            <person name="Grigoriev I.V."/>
        </authorList>
    </citation>
    <scope>NUCLEOTIDE SEQUENCE</scope>
    <source>
        <strain evidence="1">CIRM-BRFM 674</strain>
    </source>
</reference>
<proteinExistence type="predicted"/>
<name>A0A9P5YMT1_9AGAR</name>
<accession>A0A9P5YMT1</accession>
<keyword evidence="2" id="KW-1185">Reference proteome</keyword>
<dbReference type="Proteomes" id="UP000807469">
    <property type="component" value="Unassembled WGS sequence"/>
</dbReference>
<evidence type="ECO:0000313" key="2">
    <source>
        <dbReference type="Proteomes" id="UP000807469"/>
    </source>
</evidence>
<gene>
    <name evidence="1" type="ORF">BDN70DRAFT_887451</name>
</gene>
<dbReference type="EMBL" id="MU155586">
    <property type="protein sequence ID" value="KAF9472047.1"/>
    <property type="molecule type" value="Genomic_DNA"/>
</dbReference>